<keyword evidence="1" id="KW-0812">Transmembrane</keyword>
<feature type="transmembrane region" description="Helical" evidence="1">
    <location>
        <begin position="202"/>
        <end position="222"/>
    </location>
</feature>
<evidence type="ECO:0000313" key="2">
    <source>
        <dbReference type="EMBL" id="TGK79749.1"/>
    </source>
</evidence>
<dbReference type="OrthoDB" id="320645at2"/>
<name>A0A4R9IKK7_9LEPT</name>
<dbReference type="AlphaFoldDB" id="A0A4R9IKK7"/>
<dbReference type="Proteomes" id="UP000297918">
    <property type="component" value="Unassembled WGS sequence"/>
</dbReference>
<reference evidence="3" key="1">
    <citation type="submission" date="2018-10" db="EMBL/GenBank/DDBJ databases">
        <authorList>
            <person name="Vincent A.T."/>
            <person name="Schiettekatte O."/>
            <person name="Bourhy P."/>
            <person name="Veyrier F.J."/>
            <person name="Picardeau M."/>
        </authorList>
    </citation>
    <scope>NUCLEOTIDE SEQUENCE</scope>
    <source>
        <strain evidence="3">201800281</strain>
    </source>
</reference>
<organism evidence="2 4">
    <name type="scientific">Leptospira bourretii</name>
    <dbReference type="NCBI Taxonomy" id="2484962"/>
    <lineage>
        <taxon>Bacteria</taxon>
        <taxon>Pseudomonadati</taxon>
        <taxon>Spirochaetota</taxon>
        <taxon>Spirochaetia</taxon>
        <taxon>Leptospirales</taxon>
        <taxon>Leptospiraceae</taxon>
        <taxon>Leptospira</taxon>
    </lineage>
</organism>
<feature type="transmembrane region" description="Helical" evidence="1">
    <location>
        <begin position="242"/>
        <end position="264"/>
    </location>
</feature>
<comment type="caution">
    <text evidence="2">The sequence shown here is derived from an EMBL/GenBank/DDBJ whole genome shotgun (WGS) entry which is preliminary data.</text>
</comment>
<proteinExistence type="predicted"/>
<gene>
    <name evidence="2" type="ORF">EHQ23_18355</name>
    <name evidence="3" type="ORF">EHQ26_15205</name>
</gene>
<dbReference type="EMBL" id="RQFM01000027">
    <property type="protein sequence ID" value="TGK79749.1"/>
    <property type="molecule type" value="Genomic_DNA"/>
</dbReference>
<feature type="transmembrane region" description="Helical" evidence="1">
    <location>
        <begin position="29"/>
        <end position="51"/>
    </location>
</feature>
<evidence type="ECO:0000313" key="4">
    <source>
        <dbReference type="Proteomes" id="UP000297394"/>
    </source>
</evidence>
<evidence type="ECO:0000313" key="5">
    <source>
        <dbReference type="Proteomes" id="UP000297918"/>
    </source>
</evidence>
<protein>
    <submittedName>
        <fullName evidence="2">Uncharacterized protein</fullName>
    </submittedName>
</protein>
<feature type="transmembrane region" description="Helical" evidence="1">
    <location>
        <begin position="7"/>
        <end position="23"/>
    </location>
</feature>
<evidence type="ECO:0000256" key="1">
    <source>
        <dbReference type="SAM" id="Phobius"/>
    </source>
</evidence>
<sequence>MLFGFDLVALAILIPILYTSGLLEEDPLVLVFALGMIVVFFISPHLLLYIFQKQKWTEFDSDLRVVHLIENKRIIRTIPFDQIQYIYISEYTYTLKTKNGSRTITVFTVLGHLEGESVQLSESTNYPEIRQFSESIAKLLKTSIQTKTNELIPYTELDLPIHKRKRPKEILESEISFDPNSYISVQRTSTESLLKSNYRPKIFIFVGITVSFALTLMIHFAIGSAFELSVEFWQTFPPNKIQIGFLIISLLLGFMPILSVWWNYKKRKEIRITKDTIFWNEIAYPFQNWEEILFKENTLYIVNDRETKTHSLFFFCQPSDCLSVYNWILKEIVFRSGESVDFSRF</sequence>
<keyword evidence="5" id="KW-1185">Reference proteome</keyword>
<accession>A0A4R9IKK7</accession>
<evidence type="ECO:0000313" key="3">
    <source>
        <dbReference type="EMBL" id="TGK89957.1"/>
    </source>
</evidence>
<keyword evidence="1" id="KW-0472">Membrane</keyword>
<dbReference type="Proteomes" id="UP000297394">
    <property type="component" value="Unassembled WGS sequence"/>
</dbReference>
<keyword evidence="1" id="KW-1133">Transmembrane helix</keyword>
<reference evidence="2 4" key="2">
    <citation type="journal article" date="2019" name="PLoS Negl. Trop. Dis.">
        <title>Revisiting the worldwide diversity of Leptospira species in the environment.</title>
        <authorList>
            <person name="Vincent A.T."/>
            <person name="Schiettekatte O."/>
            <person name="Bourhy P."/>
            <person name="Veyrier F.J."/>
            <person name="Picardeau M."/>
        </authorList>
    </citation>
    <scope>NUCLEOTIDE SEQUENCE [LARGE SCALE GENOMIC DNA]</scope>
    <source>
        <strain evidence="2 4">201800280</strain>
        <strain evidence="3">201800281</strain>
    </source>
</reference>
<dbReference type="EMBL" id="RQFL01000026">
    <property type="protein sequence ID" value="TGK89957.1"/>
    <property type="molecule type" value="Genomic_DNA"/>
</dbReference>